<dbReference type="EMBL" id="CP071060">
    <property type="protein sequence ID" value="QSI76651.1"/>
    <property type="molecule type" value="Genomic_DNA"/>
</dbReference>
<keyword evidence="2" id="KW-1185">Reference proteome</keyword>
<dbReference type="RefSeq" id="WP_206254293.1">
    <property type="nucleotide sequence ID" value="NZ_CP071060.1"/>
</dbReference>
<organism evidence="1 2">
    <name type="scientific">Niveibacterium microcysteis</name>
    <dbReference type="NCBI Taxonomy" id="2811415"/>
    <lineage>
        <taxon>Bacteria</taxon>
        <taxon>Pseudomonadati</taxon>
        <taxon>Pseudomonadota</taxon>
        <taxon>Betaproteobacteria</taxon>
        <taxon>Rhodocyclales</taxon>
        <taxon>Rhodocyclaceae</taxon>
        <taxon>Niveibacterium</taxon>
    </lineage>
</organism>
<protein>
    <submittedName>
        <fullName evidence="1">Uncharacterized protein</fullName>
    </submittedName>
</protein>
<evidence type="ECO:0000313" key="1">
    <source>
        <dbReference type="EMBL" id="QSI76651.1"/>
    </source>
</evidence>
<evidence type="ECO:0000313" key="2">
    <source>
        <dbReference type="Proteomes" id="UP000663570"/>
    </source>
</evidence>
<sequence>MINAEIERFDRWSEPWSFEASVETKLAGFGEELLLFQSVWATACEPEIWISGTFVEACANTAIAISKQYPWLYAKAVRQIANGAAYQWR</sequence>
<name>A0ABX7M6V6_9RHOO</name>
<accession>A0ABX7M6V6</accession>
<dbReference type="Proteomes" id="UP000663570">
    <property type="component" value="Chromosome"/>
</dbReference>
<reference evidence="1 2" key="1">
    <citation type="submission" date="2021-02" db="EMBL/GenBank/DDBJ databases">
        <title>Niveibacterium changnyeongensis HC41.</title>
        <authorList>
            <person name="Kang M."/>
        </authorList>
    </citation>
    <scope>NUCLEOTIDE SEQUENCE [LARGE SCALE GENOMIC DNA]</scope>
    <source>
        <strain evidence="1 2">HC41</strain>
    </source>
</reference>
<gene>
    <name evidence="1" type="ORF">JY500_19670</name>
</gene>
<proteinExistence type="predicted"/>